<dbReference type="InterPro" id="IPR028098">
    <property type="entry name" value="Glyco_trans_4-like_N"/>
</dbReference>
<dbReference type="GeneID" id="25152568"/>
<dbReference type="Proteomes" id="UP000029980">
    <property type="component" value="Chromosome"/>
</dbReference>
<dbReference type="AlphaFoldDB" id="A0A097QSR6"/>
<proteinExistence type="predicted"/>
<dbReference type="Pfam" id="PF00534">
    <property type="entry name" value="Glycos_transf_1"/>
    <property type="match status" value="1"/>
</dbReference>
<dbReference type="PANTHER" id="PTHR45947:SF3">
    <property type="entry name" value="SULFOQUINOVOSYL TRANSFERASE SQD2"/>
    <property type="match status" value="1"/>
</dbReference>
<dbReference type="InterPro" id="IPR001296">
    <property type="entry name" value="Glyco_trans_1"/>
</dbReference>
<evidence type="ECO:0000313" key="4">
    <source>
        <dbReference type="Proteomes" id="UP000029980"/>
    </source>
</evidence>
<dbReference type="Pfam" id="PF13439">
    <property type="entry name" value="Glyco_transf_4"/>
    <property type="match status" value="1"/>
</dbReference>
<accession>A0A097QSR6</accession>
<feature type="domain" description="Glycosyltransferase subfamily 4-like N-terminal" evidence="2">
    <location>
        <begin position="44"/>
        <end position="189"/>
    </location>
</feature>
<evidence type="ECO:0000259" key="2">
    <source>
        <dbReference type="Pfam" id="PF13439"/>
    </source>
</evidence>
<dbReference type="HOGENOM" id="CLU_009583_2_2_2"/>
<name>A0A097QSR6_9EURY</name>
<dbReference type="SUPFAM" id="SSF53756">
    <property type="entry name" value="UDP-Glycosyltransferase/glycogen phosphorylase"/>
    <property type="match status" value="1"/>
</dbReference>
<keyword evidence="4" id="KW-1185">Reference proteome</keyword>
<sequence>MNKKLKIGLIFTFNVSLKTWKEKGLFSREIRLYEELLNQNPNLELYLFTYGEHDREYEQELPANITVVPMPRIFNCYFGKILYSVLMPLIHRNLFKDLDIIKTNQMIGAWTAMIASWLFKKPLIVRTGYTWSLFEKNKIKKIIADLLESISCKKADVYLVASREDKMYLLRKHKCEVCKILPNYVDTNRFRPLSVSKQRLSAVFVGRFVSQKNLDVLIQSLEKLPSVCLSLYGHGELLGYLEQLARALRVCVHFFAPVPNEEIPLILNKYQIFVLPSLYEGMPKALLEAMSCGLACIATNVPGNREVIDHMKTGLLVDVSLDSIRGAIFILVFNPKLAKKLGRTARNKLMKDYSLQVIAKQELCLYHAITNRGVHK</sequence>
<feature type="domain" description="Glycosyl transferase family 1" evidence="1">
    <location>
        <begin position="195"/>
        <end position="347"/>
    </location>
</feature>
<dbReference type="Gene3D" id="3.40.50.2000">
    <property type="entry name" value="Glycogen Phosphorylase B"/>
    <property type="match status" value="2"/>
</dbReference>
<dbReference type="EMBL" id="CP008887">
    <property type="protein sequence ID" value="AIU69545.1"/>
    <property type="molecule type" value="Genomic_DNA"/>
</dbReference>
<dbReference type="PANTHER" id="PTHR45947">
    <property type="entry name" value="SULFOQUINOVOSYL TRANSFERASE SQD2"/>
    <property type="match status" value="1"/>
</dbReference>
<dbReference type="RefSeq" id="WP_050002525.1">
    <property type="nucleotide sequence ID" value="NZ_CP008887.1"/>
</dbReference>
<reference evidence="3 4" key="1">
    <citation type="journal article" date="2015" name="Int. J. Syst. Evol. Microbiol.">
        <title>Thermococcus eurythermalis sp. nov., a conditional piezophilic hyperthermophilic archaeon with a wide temperature range isolated from an oil-immersed chimney in the Guaymas Basin.</title>
        <authorList>
            <person name="Zhao W."/>
            <person name="Zeng X."/>
            <person name="Xiao X."/>
        </authorList>
    </citation>
    <scope>NUCLEOTIDE SEQUENCE [LARGE SCALE GENOMIC DNA]</scope>
    <source>
        <strain evidence="3 4">A501</strain>
    </source>
</reference>
<evidence type="ECO:0000313" key="3">
    <source>
        <dbReference type="EMBL" id="AIU69545.1"/>
    </source>
</evidence>
<organism evidence="3 4">
    <name type="scientific">Thermococcus eurythermalis</name>
    <dbReference type="NCBI Taxonomy" id="1505907"/>
    <lineage>
        <taxon>Archaea</taxon>
        <taxon>Methanobacteriati</taxon>
        <taxon>Methanobacteriota</taxon>
        <taxon>Thermococci</taxon>
        <taxon>Thermococcales</taxon>
        <taxon>Thermococcaceae</taxon>
        <taxon>Thermococcus</taxon>
    </lineage>
</organism>
<protein>
    <recommendedName>
        <fullName evidence="5">Glycosyl transferase family 1 domain-containing protein</fullName>
    </recommendedName>
</protein>
<dbReference type="InterPro" id="IPR050194">
    <property type="entry name" value="Glycosyltransferase_grp1"/>
</dbReference>
<dbReference type="STRING" id="1505907.TEU_03850"/>
<dbReference type="GO" id="GO:0016757">
    <property type="term" value="F:glycosyltransferase activity"/>
    <property type="evidence" value="ECO:0007669"/>
    <property type="project" value="InterPro"/>
</dbReference>
<dbReference type="OrthoDB" id="132546at2157"/>
<dbReference type="KEGG" id="teu:TEU_03850"/>
<evidence type="ECO:0008006" key="5">
    <source>
        <dbReference type="Google" id="ProtNLM"/>
    </source>
</evidence>
<evidence type="ECO:0000259" key="1">
    <source>
        <dbReference type="Pfam" id="PF00534"/>
    </source>
</evidence>
<gene>
    <name evidence="3" type="ORF">TEU_03850</name>
</gene>